<sequence>MDGMRKIRIGKGPVEASVLGLGCWGMSHAYGPADRGEALATIQAAVAAGVNLLDTADVYGAGDNEVLVGEAVRGIRDQVVIASKFGFRGDEHGRLEVCGRPDYVHQACDASLQRLATDRIDLYFLHRLDPQVPIEETVGAMAELVAAGKVRAIGLSEVSAERLRRAETVHHVAALQSEYSLFSRDIEHAVLPACRELGTTVTAFSPLGRGILTGALGKQNRFAEGDYRRNLPRFQDEQFHENLKIVEALQAFAAERGCTVGQLALAWLLHQGNDILPLPGTRKRQHLLENIGACSLSLSTEETELLRRLTTGVVGERHNEDNLRFIDSD</sequence>
<dbReference type="AlphaFoldDB" id="A0A1M5YP85"/>
<name>A0A1M5YP85_9BACT</name>
<dbReference type="RefSeq" id="WP_073379267.1">
    <property type="nucleotide sequence ID" value="NZ_FQXS01000046.1"/>
</dbReference>
<evidence type="ECO:0000313" key="4">
    <source>
        <dbReference type="Proteomes" id="UP000184139"/>
    </source>
</evidence>
<dbReference type="Proteomes" id="UP000184139">
    <property type="component" value="Unassembled WGS sequence"/>
</dbReference>
<evidence type="ECO:0000313" key="3">
    <source>
        <dbReference type="EMBL" id="SHI13674.1"/>
    </source>
</evidence>
<dbReference type="STRING" id="1121409.SAMN02745124_04269"/>
<protein>
    <submittedName>
        <fullName evidence="3">Predicted oxidoreductase</fullName>
    </submittedName>
</protein>
<dbReference type="SUPFAM" id="SSF51430">
    <property type="entry name" value="NAD(P)-linked oxidoreductase"/>
    <property type="match status" value="1"/>
</dbReference>
<evidence type="ECO:0000256" key="1">
    <source>
        <dbReference type="ARBA" id="ARBA00023002"/>
    </source>
</evidence>
<dbReference type="CDD" id="cd19076">
    <property type="entry name" value="AKR_AKR13A_13D"/>
    <property type="match status" value="1"/>
</dbReference>
<gene>
    <name evidence="3" type="ORF">SAMN02745124_04269</name>
</gene>
<keyword evidence="1" id="KW-0560">Oxidoreductase</keyword>
<dbReference type="GO" id="GO:0016491">
    <property type="term" value="F:oxidoreductase activity"/>
    <property type="evidence" value="ECO:0007669"/>
    <property type="project" value="UniProtKB-KW"/>
</dbReference>
<dbReference type="Pfam" id="PF00248">
    <property type="entry name" value="Aldo_ket_red"/>
    <property type="match status" value="1"/>
</dbReference>
<dbReference type="InterPro" id="IPR036812">
    <property type="entry name" value="NAD(P)_OxRdtase_dom_sf"/>
</dbReference>
<proteinExistence type="predicted"/>
<dbReference type="PANTHER" id="PTHR43625:SF40">
    <property type="entry name" value="ALDO-KETO REDUCTASE YAKC [NADP(+)]"/>
    <property type="match status" value="1"/>
</dbReference>
<reference evidence="3 4" key="1">
    <citation type="submission" date="2016-11" db="EMBL/GenBank/DDBJ databases">
        <authorList>
            <person name="Jaros S."/>
            <person name="Januszkiewicz K."/>
            <person name="Wedrychowicz H."/>
        </authorList>
    </citation>
    <scope>NUCLEOTIDE SEQUENCE [LARGE SCALE GENOMIC DNA]</scope>
    <source>
        <strain evidence="3 4">DSM 9705</strain>
    </source>
</reference>
<dbReference type="PRINTS" id="PR00069">
    <property type="entry name" value="ALDKETRDTASE"/>
</dbReference>
<keyword evidence="4" id="KW-1185">Reference proteome</keyword>
<dbReference type="Gene3D" id="3.20.20.100">
    <property type="entry name" value="NADP-dependent oxidoreductase domain"/>
    <property type="match status" value="1"/>
</dbReference>
<feature type="domain" description="NADP-dependent oxidoreductase" evidence="2">
    <location>
        <begin position="19"/>
        <end position="308"/>
    </location>
</feature>
<dbReference type="InterPro" id="IPR050791">
    <property type="entry name" value="Aldo-Keto_reductase"/>
</dbReference>
<dbReference type="InterPro" id="IPR023210">
    <property type="entry name" value="NADP_OxRdtase_dom"/>
</dbReference>
<dbReference type="InterPro" id="IPR020471">
    <property type="entry name" value="AKR"/>
</dbReference>
<evidence type="ECO:0000259" key="2">
    <source>
        <dbReference type="Pfam" id="PF00248"/>
    </source>
</evidence>
<dbReference type="EMBL" id="FQXS01000046">
    <property type="protein sequence ID" value="SHI13674.1"/>
    <property type="molecule type" value="Genomic_DNA"/>
</dbReference>
<dbReference type="PANTHER" id="PTHR43625">
    <property type="entry name" value="AFLATOXIN B1 ALDEHYDE REDUCTASE"/>
    <property type="match status" value="1"/>
</dbReference>
<dbReference type="GO" id="GO:0005737">
    <property type="term" value="C:cytoplasm"/>
    <property type="evidence" value="ECO:0007669"/>
    <property type="project" value="TreeGrafter"/>
</dbReference>
<accession>A0A1M5YP85</accession>
<organism evidence="3 4">
    <name type="scientific">Desulfofustis glycolicus DSM 9705</name>
    <dbReference type="NCBI Taxonomy" id="1121409"/>
    <lineage>
        <taxon>Bacteria</taxon>
        <taxon>Pseudomonadati</taxon>
        <taxon>Thermodesulfobacteriota</taxon>
        <taxon>Desulfobulbia</taxon>
        <taxon>Desulfobulbales</taxon>
        <taxon>Desulfocapsaceae</taxon>
        <taxon>Desulfofustis</taxon>
    </lineage>
</organism>